<proteinExistence type="predicted"/>
<evidence type="ECO:0000256" key="1">
    <source>
        <dbReference type="SAM" id="Phobius"/>
    </source>
</evidence>
<keyword evidence="1" id="KW-1133">Transmembrane helix</keyword>
<feature type="transmembrane region" description="Helical" evidence="1">
    <location>
        <begin position="61"/>
        <end position="80"/>
    </location>
</feature>
<keyword evidence="1" id="KW-0812">Transmembrane</keyword>
<evidence type="ECO:0000313" key="2">
    <source>
        <dbReference type="EMBL" id="MCL6285881.1"/>
    </source>
</evidence>
<accession>A0ABT0Q7M2</accession>
<dbReference type="PANTHER" id="PTHR34989:SF1">
    <property type="entry name" value="PROTEIN HDED"/>
    <property type="match status" value="1"/>
</dbReference>
<organism evidence="2 3">
    <name type="scientific">Ruegeria spongiae</name>
    <dbReference type="NCBI Taxonomy" id="2942209"/>
    <lineage>
        <taxon>Bacteria</taxon>
        <taxon>Pseudomonadati</taxon>
        <taxon>Pseudomonadota</taxon>
        <taxon>Alphaproteobacteria</taxon>
        <taxon>Rhodobacterales</taxon>
        <taxon>Roseobacteraceae</taxon>
        <taxon>Ruegeria</taxon>
    </lineage>
</organism>
<keyword evidence="1" id="KW-0472">Membrane</keyword>
<comment type="caution">
    <text evidence="2">The sequence shown here is derived from an EMBL/GenBank/DDBJ whole genome shotgun (WGS) entry which is preliminary data.</text>
</comment>
<feature type="transmembrane region" description="Helical" evidence="1">
    <location>
        <begin position="86"/>
        <end position="106"/>
    </location>
</feature>
<keyword evidence="3" id="KW-1185">Reference proteome</keyword>
<feature type="transmembrane region" description="Helical" evidence="1">
    <location>
        <begin position="34"/>
        <end position="54"/>
    </location>
</feature>
<sequence length="185" mass="19715">MSDWLKWFLLGLLSIVFGVIVLGAPVVASVTVTLLTGILLLISGGLQLVGGFSVEGAGRKFLAIIMAAVMLFLGWSFLAHPLEGTLTLATVVLILFMAGGIARIILSFQMRGTGLFAPTLISGILSIILAGIIWTYASEDPTWLLKLLGILLGIEMLFNGFGLIFMALFLRGKDGEATDTEIKQS</sequence>
<protein>
    <submittedName>
        <fullName evidence="2">DUF308 domain-containing protein</fullName>
    </submittedName>
</protein>
<dbReference type="InterPro" id="IPR005325">
    <property type="entry name" value="DUF308_memb"/>
</dbReference>
<dbReference type="RefSeq" id="WP_249713118.1">
    <property type="nucleotide sequence ID" value="NZ_JAMFMB010000041.1"/>
</dbReference>
<name>A0ABT0Q7M2_9RHOB</name>
<dbReference type="EMBL" id="JAMFMB010000041">
    <property type="protein sequence ID" value="MCL6285881.1"/>
    <property type="molecule type" value="Genomic_DNA"/>
</dbReference>
<feature type="transmembrane region" description="Helical" evidence="1">
    <location>
        <begin position="7"/>
        <end position="28"/>
    </location>
</feature>
<gene>
    <name evidence="2" type="ORF">M3P21_20395</name>
</gene>
<dbReference type="Proteomes" id="UP001203880">
    <property type="component" value="Unassembled WGS sequence"/>
</dbReference>
<evidence type="ECO:0000313" key="3">
    <source>
        <dbReference type="Proteomes" id="UP001203880"/>
    </source>
</evidence>
<feature type="transmembrane region" description="Helical" evidence="1">
    <location>
        <begin position="143"/>
        <end position="170"/>
    </location>
</feature>
<dbReference type="Pfam" id="PF03729">
    <property type="entry name" value="DUF308"/>
    <property type="match status" value="1"/>
</dbReference>
<feature type="transmembrane region" description="Helical" evidence="1">
    <location>
        <begin position="115"/>
        <end position="137"/>
    </location>
</feature>
<reference evidence="2" key="1">
    <citation type="submission" date="2022-05" db="EMBL/GenBank/DDBJ databases">
        <authorList>
            <person name="Park J.-S."/>
        </authorList>
    </citation>
    <scope>NUCLEOTIDE SEQUENCE</scope>
    <source>
        <strain evidence="2">2012CJ41-6</strain>
    </source>
</reference>
<dbReference type="PANTHER" id="PTHR34989">
    <property type="entry name" value="PROTEIN HDED"/>
    <property type="match status" value="1"/>
</dbReference>
<dbReference type="InterPro" id="IPR052712">
    <property type="entry name" value="Acid_resist_chaperone_HdeD"/>
</dbReference>